<keyword evidence="2" id="KW-1185">Reference proteome</keyword>
<accession>A0A7H0GL30</accession>
<dbReference type="EMBL" id="CP060783">
    <property type="protein sequence ID" value="QNP48996.1"/>
    <property type="molecule type" value="Genomic_DNA"/>
</dbReference>
<protein>
    <submittedName>
        <fullName evidence="1">Uncharacterized protein</fullName>
    </submittedName>
</protein>
<organism evidence="1 2">
    <name type="scientific">Diaphorobacter aerolatus</name>
    <dbReference type="NCBI Taxonomy" id="1288495"/>
    <lineage>
        <taxon>Bacteria</taxon>
        <taxon>Pseudomonadati</taxon>
        <taxon>Pseudomonadota</taxon>
        <taxon>Betaproteobacteria</taxon>
        <taxon>Burkholderiales</taxon>
        <taxon>Comamonadaceae</taxon>
        <taxon>Diaphorobacter</taxon>
    </lineage>
</organism>
<gene>
    <name evidence="1" type="ORF">H9K75_02140</name>
</gene>
<dbReference type="KEGG" id="daer:H9K75_02140"/>
<reference evidence="1 2" key="1">
    <citation type="submission" date="2020-08" db="EMBL/GenBank/DDBJ databases">
        <title>Genome sequence of Diaphorobacter aerolatus KACC 16536T.</title>
        <authorList>
            <person name="Hyun D.-W."/>
            <person name="Bae J.-W."/>
        </authorList>
    </citation>
    <scope>NUCLEOTIDE SEQUENCE [LARGE SCALE GENOMIC DNA]</scope>
    <source>
        <strain evidence="1 2">KACC 16536</strain>
    </source>
</reference>
<dbReference type="RefSeq" id="WP_187724588.1">
    <property type="nucleotide sequence ID" value="NZ_CP060783.1"/>
</dbReference>
<dbReference type="AlphaFoldDB" id="A0A7H0GL30"/>
<name>A0A7H0GL30_9BURK</name>
<sequence>MPRGLSNTGSCADEESLVMRKECLASERRHARWLWADAGSATAGLYPGESNEMWATPPEFSAVGERWQARLNEGKALLIFAVPKTKFGDEIDIRHGTSTYSSGTLWFHSKTKNVKGLSVTLGSDSAIAYRVMFYEPGTYNMEHFFGLMHGSQFNEKMADRQPKPLSVGVVDFSGTYTYEWGSKTVWREPKYERRRSEQFVCSYVIAGTDQCISGNYVQGTQTVMTDAGGRDSIPVSEKRSAVHSHVMLKQPFASITVNAGEVIITDGIVGKLPNVDYADDACMPTADKKAVVSCVRSSRKRCQSISSASMPNN</sequence>
<dbReference type="Proteomes" id="UP000516028">
    <property type="component" value="Chromosome"/>
</dbReference>
<evidence type="ECO:0000313" key="2">
    <source>
        <dbReference type="Proteomes" id="UP000516028"/>
    </source>
</evidence>
<evidence type="ECO:0000313" key="1">
    <source>
        <dbReference type="EMBL" id="QNP48996.1"/>
    </source>
</evidence>
<proteinExistence type="predicted"/>